<accession>A0ABU7AUS5</accession>
<dbReference type="EMBL" id="JAHUTI010030422">
    <property type="protein sequence ID" value="MED6242016.1"/>
    <property type="molecule type" value="Genomic_DNA"/>
</dbReference>
<dbReference type="InterPro" id="IPR002126">
    <property type="entry name" value="Cadherin-like_dom"/>
</dbReference>
<proteinExistence type="predicted"/>
<keyword evidence="3 5" id="KW-0106">Calcium</keyword>
<protein>
    <submittedName>
        <fullName evidence="7">Cadherin-12</fullName>
    </submittedName>
</protein>
<dbReference type="PROSITE" id="PS50268">
    <property type="entry name" value="CADHERIN_2"/>
    <property type="match status" value="1"/>
</dbReference>
<evidence type="ECO:0000256" key="2">
    <source>
        <dbReference type="ARBA" id="ARBA00022737"/>
    </source>
</evidence>
<comment type="subcellular location">
    <subcellularLocation>
        <location evidence="1">Membrane</location>
    </subcellularLocation>
</comment>
<feature type="domain" description="Cadherin" evidence="6">
    <location>
        <begin position="10"/>
        <end position="80"/>
    </location>
</feature>
<dbReference type="CDD" id="cd11304">
    <property type="entry name" value="Cadherin_repeat"/>
    <property type="match status" value="1"/>
</dbReference>
<keyword evidence="2" id="KW-0677">Repeat</keyword>
<dbReference type="PANTHER" id="PTHR24027:SF96">
    <property type="entry name" value="CADHERIN-12"/>
    <property type="match status" value="1"/>
</dbReference>
<name>A0ABU7AUS5_9TELE</name>
<dbReference type="PANTHER" id="PTHR24027">
    <property type="entry name" value="CADHERIN-23"/>
    <property type="match status" value="1"/>
</dbReference>
<dbReference type="Proteomes" id="UP001345963">
    <property type="component" value="Unassembled WGS sequence"/>
</dbReference>
<evidence type="ECO:0000313" key="8">
    <source>
        <dbReference type="Proteomes" id="UP001345963"/>
    </source>
</evidence>
<gene>
    <name evidence="7" type="primary">CDH12_4</name>
    <name evidence="7" type="ORF">ATANTOWER_031947</name>
</gene>
<dbReference type="PRINTS" id="PR00205">
    <property type="entry name" value="CADHERIN"/>
</dbReference>
<evidence type="ECO:0000256" key="3">
    <source>
        <dbReference type="ARBA" id="ARBA00022837"/>
    </source>
</evidence>
<dbReference type="InterPro" id="IPR039808">
    <property type="entry name" value="Cadherin"/>
</dbReference>
<evidence type="ECO:0000313" key="7">
    <source>
        <dbReference type="EMBL" id="MED6242016.1"/>
    </source>
</evidence>
<comment type="caution">
    <text evidence="7">The sequence shown here is derived from an EMBL/GenBank/DDBJ whole genome shotgun (WGS) entry which is preliminary data.</text>
</comment>
<sequence length="133" mass="14797">MLLNKHLFSRYSIDWKSDLDSYFDIDPVEGTISTNELLDRENIAQHNISVVATKLNSPVLTSRVAVTVHVLDINEFPPELASPYETFVCENAKVGQAHCNQNNGCALHLKEPPSLPTSECAMFSSHITGKKQL</sequence>
<reference evidence="7 8" key="1">
    <citation type="submission" date="2021-07" db="EMBL/GenBank/DDBJ databases">
        <authorList>
            <person name="Palmer J.M."/>
        </authorList>
    </citation>
    <scope>NUCLEOTIDE SEQUENCE [LARGE SCALE GENOMIC DNA]</scope>
    <source>
        <strain evidence="7 8">AT_MEX2019</strain>
        <tissue evidence="7">Muscle</tissue>
    </source>
</reference>
<evidence type="ECO:0000256" key="4">
    <source>
        <dbReference type="ARBA" id="ARBA00023136"/>
    </source>
</evidence>
<dbReference type="SMART" id="SM00112">
    <property type="entry name" value="CA"/>
    <property type="match status" value="1"/>
</dbReference>
<evidence type="ECO:0000259" key="6">
    <source>
        <dbReference type="PROSITE" id="PS50268"/>
    </source>
</evidence>
<dbReference type="SUPFAM" id="SSF49313">
    <property type="entry name" value="Cadherin-like"/>
    <property type="match status" value="1"/>
</dbReference>
<evidence type="ECO:0000256" key="1">
    <source>
        <dbReference type="ARBA" id="ARBA00004370"/>
    </source>
</evidence>
<evidence type="ECO:0000256" key="5">
    <source>
        <dbReference type="PROSITE-ProRule" id="PRU00043"/>
    </source>
</evidence>
<keyword evidence="4" id="KW-0472">Membrane</keyword>
<dbReference type="Gene3D" id="2.60.40.60">
    <property type="entry name" value="Cadherins"/>
    <property type="match status" value="1"/>
</dbReference>
<keyword evidence="8" id="KW-1185">Reference proteome</keyword>
<organism evidence="7 8">
    <name type="scientific">Ataeniobius toweri</name>
    <dbReference type="NCBI Taxonomy" id="208326"/>
    <lineage>
        <taxon>Eukaryota</taxon>
        <taxon>Metazoa</taxon>
        <taxon>Chordata</taxon>
        <taxon>Craniata</taxon>
        <taxon>Vertebrata</taxon>
        <taxon>Euteleostomi</taxon>
        <taxon>Actinopterygii</taxon>
        <taxon>Neopterygii</taxon>
        <taxon>Teleostei</taxon>
        <taxon>Neoteleostei</taxon>
        <taxon>Acanthomorphata</taxon>
        <taxon>Ovalentaria</taxon>
        <taxon>Atherinomorphae</taxon>
        <taxon>Cyprinodontiformes</taxon>
        <taxon>Goodeidae</taxon>
        <taxon>Ataeniobius</taxon>
    </lineage>
</organism>
<dbReference type="Pfam" id="PF00028">
    <property type="entry name" value="Cadherin"/>
    <property type="match status" value="1"/>
</dbReference>
<dbReference type="InterPro" id="IPR015919">
    <property type="entry name" value="Cadherin-like_sf"/>
</dbReference>